<name>A0A8H4T495_9HYPO</name>
<keyword evidence="3" id="KW-1185">Reference proteome</keyword>
<evidence type="ECO:0000256" key="1">
    <source>
        <dbReference type="SAM" id="MobiDB-lite"/>
    </source>
</evidence>
<dbReference type="PANTHER" id="PTHR47843">
    <property type="entry name" value="BTB DOMAIN-CONTAINING PROTEIN-RELATED"/>
    <property type="match status" value="1"/>
</dbReference>
<evidence type="ECO:0000313" key="2">
    <source>
        <dbReference type="EMBL" id="KAF4951013.1"/>
    </source>
</evidence>
<dbReference type="OrthoDB" id="6359816at2759"/>
<gene>
    <name evidence="2" type="ORF">FGADI_7797</name>
</gene>
<dbReference type="PANTHER" id="PTHR47843:SF5">
    <property type="entry name" value="BTB_POZ DOMAIN PROTEIN"/>
    <property type="match status" value="1"/>
</dbReference>
<feature type="compositionally biased region" description="Acidic residues" evidence="1">
    <location>
        <begin position="216"/>
        <end position="228"/>
    </location>
</feature>
<proteinExistence type="predicted"/>
<dbReference type="EMBL" id="JABFAI010000190">
    <property type="protein sequence ID" value="KAF4951013.1"/>
    <property type="molecule type" value="Genomic_DNA"/>
</dbReference>
<evidence type="ECO:0000313" key="3">
    <source>
        <dbReference type="Proteomes" id="UP000604273"/>
    </source>
</evidence>
<reference evidence="2" key="2">
    <citation type="submission" date="2020-05" db="EMBL/GenBank/DDBJ databases">
        <authorList>
            <person name="Kim H.-S."/>
            <person name="Proctor R.H."/>
            <person name="Brown D.W."/>
        </authorList>
    </citation>
    <scope>NUCLEOTIDE SEQUENCE</scope>
    <source>
        <strain evidence="2">NRRL 45417</strain>
    </source>
</reference>
<dbReference type="SUPFAM" id="SSF54695">
    <property type="entry name" value="POZ domain"/>
    <property type="match status" value="1"/>
</dbReference>
<feature type="region of interest" description="Disordered" evidence="1">
    <location>
        <begin position="208"/>
        <end position="230"/>
    </location>
</feature>
<evidence type="ECO:0008006" key="4">
    <source>
        <dbReference type="Google" id="ProtNLM"/>
    </source>
</evidence>
<dbReference type="InterPro" id="IPR011333">
    <property type="entry name" value="SKP1/BTB/POZ_sf"/>
</dbReference>
<dbReference type="Gene3D" id="3.30.710.10">
    <property type="entry name" value="Potassium Channel Kv1.1, Chain A"/>
    <property type="match status" value="1"/>
</dbReference>
<protein>
    <recommendedName>
        <fullName evidence="4">BTB domain-containing protein</fullName>
    </recommendedName>
</protein>
<accession>A0A8H4T495</accession>
<reference evidence="2" key="1">
    <citation type="journal article" date="2020" name="BMC Genomics">
        <title>Correction to: Identification and distribution of gene clusters required for synthesis of sphingolipid metabolism inhibitors in diverse species of the filamentous fungus Fusarium.</title>
        <authorList>
            <person name="Kim H.S."/>
            <person name="Lohmar J.M."/>
            <person name="Busman M."/>
            <person name="Brown D.W."/>
            <person name="Naumann T.A."/>
            <person name="Divon H.H."/>
            <person name="Lysoe E."/>
            <person name="Uhlig S."/>
            <person name="Proctor R.H."/>
        </authorList>
    </citation>
    <scope>NUCLEOTIDE SEQUENCE</scope>
    <source>
        <strain evidence="2">NRRL 45417</strain>
    </source>
</reference>
<dbReference type="Proteomes" id="UP000604273">
    <property type="component" value="Unassembled WGS sequence"/>
</dbReference>
<dbReference type="AlphaFoldDB" id="A0A8H4T495"/>
<organism evidence="2 3">
    <name type="scientific">Fusarium gaditjirri</name>
    <dbReference type="NCBI Taxonomy" id="282569"/>
    <lineage>
        <taxon>Eukaryota</taxon>
        <taxon>Fungi</taxon>
        <taxon>Dikarya</taxon>
        <taxon>Ascomycota</taxon>
        <taxon>Pezizomycotina</taxon>
        <taxon>Sordariomycetes</taxon>
        <taxon>Hypocreomycetidae</taxon>
        <taxon>Hypocreales</taxon>
        <taxon>Nectriaceae</taxon>
        <taxon>Fusarium</taxon>
        <taxon>Fusarium nisikadoi species complex</taxon>
    </lineage>
</organism>
<sequence length="352" mass="40444">MQYSRASCIIVYSSLRHIFSKSGNAALRKSKAIEKVVQRHRLTVSYYSKKELIQILQHLLKQRVFESKDTARSVYPELFLSPAVQKQTEQATEPFSVPDRNSSIMEEDKAWRREIFDSGEYSDIELVSTDKLYEAHRVIVCPWSPVIKRSLEFNAAKANRKGPEPAEFGNGITKASFNFGDDDPQAVDCMVQFFYLWDYNPRSLMPKHILGQDGPQENETDAASDADDTTTPKGSLLILHSKVFTLAHKYDIPHVRDLSIEKFQEVARLQWRSNCLLDAAREAYTATPSTVLEMRRAIVKTFYEHRELLGEDHVKDFLREMHDLAFDILMYMNKPPSPPNPSSFHGFGRAFQ</sequence>
<comment type="caution">
    <text evidence="2">The sequence shown here is derived from an EMBL/GenBank/DDBJ whole genome shotgun (WGS) entry which is preliminary data.</text>
</comment>